<feature type="domain" description="STI1" evidence="2">
    <location>
        <begin position="62"/>
        <end position="102"/>
    </location>
</feature>
<dbReference type="Proteomes" id="UP001177003">
    <property type="component" value="Chromosome 5"/>
</dbReference>
<sequence>MLVFVRPSDVVCAINPETTPSSATPNSNRLPNPGVPLLPTRAPNVSGLGGRGLPGADMTGGMPDMSQLLQNPAVSRMMQVLLSNPQYMQQIVSQNPQLLIRIDNTIMKNRNYQAQSSAVIKTACNLNSMHYQREVEYEKTIRLWEVLNTFIYTEPSEVEYNKAKRLLWELLNTFIYMEPRDPCNMLFLECLMWQ</sequence>
<reference evidence="3" key="1">
    <citation type="submission" date="2023-04" db="EMBL/GenBank/DDBJ databases">
        <authorList>
            <person name="Vijverberg K."/>
            <person name="Xiong W."/>
            <person name="Schranz E."/>
        </authorList>
    </citation>
    <scope>NUCLEOTIDE SEQUENCE</scope>
</reference>
<evidence type="ECO:0000256" key="1">
    <source>
        <dbReference type="SAM" id="MobiDB-lite"/>
    </source>
</evidence>
<feature type="compositionally biased region" description="Polar residues" evidence="1">
    <location>
        <begin position="16"/>
        <end position="30"/>
    </location>
</feature>
<dbReference type="InterPro" id="IPR006636">
    <property type="entry name" value="STI1_HS-bd"/>
</dbReference>
<evidence type="ECO:0000313" key="4">
    <source>
        <dbReference type="Proteomes" id="UP001177003"/>
    </source>
</evidence>
<evidence type="ECO:0000259" key="2">
    <source>
        <dbReference type="SMART" id="SM00727"/>
    </source>
</evidence>
<dbReference type="EMBL" id="OX465081">
    <property type="protein sequence ID" value="CAI9288245.1"/>
    <property type="molecule type" value="Genomic_DNA"/>
</dbReference>
<name>A0AA35Z956_LACSI</name>
<evidence type="ECO:0000313" key="3">
    <source>
        <dbReference type="EMBL" id="CAI9288245.1"/>
    </source>
</evidence>
<dbReference type="SMART" id="SM00727">
    <property type="entry name" value="STI1"/>
    <property type="match status" value="1"/>
</dbReference>
<keyword evidence="4" id="KW-1185">Reference proteome</keyword>
<proteinExistence type="predicted"/>
<organism evidence="3 4">
    <name type="scientific">Lactuca saligna</name>
    <name type="common">Willowleaf lettuce</name>
    <dbReference type="NCBI Taxonomy" id="75948"/>
    <lineage>
        <taxon>Eukaryota</taxon>
        <taxon>Viridiplantae</taxon>
        <taxon>Streptophyta</taxon>
        <taxon>Embryophyta</taxon>
        <taxon>Tracheophyta</taxon>
        <taxon>Spermatophyta</taxon>
        <taxon>Magnoliopsida</taxon>
        <taxon>eudicotyledons</taxon>
        <taxon>Gunneridae</taxon>
        <taxon>Pentapetalae</taxon>
        <taxon>asterids</taxon>
        <taxon>campanulids</taxon>
        <taxon>Asterales</taxon>
        <taxon>Asteraceae</taxon>
        <taxon>Cichorioideae</taxon>
        <taxon>Cichorieae</taxon>
        <taxon>Lactucinae</taxon>
        <taxon>Lactuca</taxon>
    </lineage>
</organism>
<feature type="region of interest" description="Disordered" evidence="1">
    <location>
        <begin position="15"/>
        <end position="46"/>
    </location>
</feature>
<dbReference type="AlphaFoldDB" id="A0AA35Z956"/>
<protein>
    <recommendedName>
        <fullName evidence="2">STI1 domain-containing protein</fullName>
    </recommendedName>
</protein>
<accession>A0AA35Z956</accession>
<gene>
    <name evidence="3" type="ORF">LSALG_LOCUS27561</name>
</gene>